<dbReference type="InterPro" id="IPR036736">
    <property type="entry name" value="ACP-like_sf"/>
</dbReference>
<name>A0A447SNG6_AVIVO</name>
<evidence type="ECO:0000259" key="1">
    <source>
        <dbReference type="PROSITE" id="PS50075"/>
    </source>
</evidence>
<accession>A0A447SNG6</accession>
<organism evidence="2 3">
    <name type="scientific">Avibacterium volantium</name>
    <name type="common">Pasteurella volantium</name>
    <dbReference type="NCBI Taxonomy" id="762"/>
    <lineage>
        <taxon>Bacteria</taxon>
        <taxon>Pseudomonadati</taxon>
        <taxon>Pseudomonadota</taxon>
        <taxon>Gammaproteobacteria</taxon>
        <taxon>Pasteurellales</taxon>
        <taxon>Pasteurellaceae</taxon>
        <taxon>Avibacterium</taxon>
    </lineage>
</organism>
<feature type="domain" description="Carrier" evidence="1">
    <location>
        <begin position="1"/>
        <end position="80"/>
    </location>
</feature>
<gene>
    <name evidence="2" type="primary">acpP_1</name>
    <name evidence="2" type="ORF">NCTC3438_00094</name>
</gene>
<evidence type="ECO:0000313" key="3">
    <source>
        <dbReference type="Proteomes" id="UP000268198"/>
    </source>
</evidence>
<sequence length="93" mass="10649">MMTEQQIQDLLSEALVSLFEIDPKKITPETNLYEDLEIDSIDAIDLIDYIKRNTGYKVKPEDFRNVRTVNDVVQAVLKMSQEAQQATDDSQNA</sequence>
<dbReference type="KEGG" id="avt:NCTC3438_00094"/>
<protein>
    <submittedName>
        <fullName evidence="2">Acyl carrier protein</fullName>
    </submittedName>
</protein>
<reference evidence="2 3" key="1">
    <citation type="submission" date="2018-12" db="EMBL/GenBank/DDBJ databases">
        <authorList>
            <consortium name="Pathogen Informatics"/>
        </authorList>
    </citation>
    <scope>NUCLEOTIDE SEQUENCE [LARGE SCALE GENOMIC DNA]</scope>
    <source>
        <strain evidence="2 3">NCTC3438</strain>
    </source>
</reference>
<evidence type="ECO:0000313" key="2">
    <source>
        <dbReference type="EMBL" id="VEB21791.1"/>
    </source>
</evidence>
<dbReference type="Gene3D" id="1.10.1200.10">
    <property type="entry name" value="ACP-like"/>
    <property type="match status" value="1"/>
</dbReference>
<dbReference type="AlphaFoldDB" id="A0A447SNG6"/>
<dbReference type="Proteomes" id="UP000268198">
    <property type="component" value="Chromosome"/>
</dbReference>
<dbReference type="InterPro" id="IPR009081">
    <property type="entry name" value="PP-bd_ACP"/>
</dbReference>
<dbReference type="EMBL" id="LR134167">
    <property type="protein sequence ID" value="VEB21791.1"/>
    <property type="molecule type" value="Genomic_DNA"/>
</dbReference>
<keyword evidence="3" id="KW-1185">Reference proteome</keyword>
<dbReference type="SUPFAM" id="SSF47336">
    <property type="entry name" value="ACP-like"/>
    <property type="match status" value="1"/>
</dbReference>
<dbReference type="NCBIfam" id="NF003757">
    <property type="entry name" value="PRK05350.1"/>
    <property type="match status" value="1"/>
</dbReference>
<dbReference type="PROSITE" id="PS50075">
    <property type="entry name" value="CARRIER"/>
    <property type="match status" value="1"/>
</dbReference>
<proteinExistence type="predicted"/>
<dbReference type="Pfam" id="PF00550">
    <property type="entry name" value="PP-binding"/>
    <property type="match status" value="1"/>
</dbReference>